<keyword evidence="1 5" id="KW-1277">Toxin-antitoxin system</keyword>
<dbReference type="PANTHER" id="PTHR39664:SF2">
    <property type="entry name" value="NUCLEIC ACID-BINDING PROTEIN, CONTAINING PIN DOMAIN-RELATED"/>
    <property type="match status" value="1"/>
</dbReference>
<keyword evidence="5" id="KW-0460">Magnesium</keyword>
<dbReference type="InterPro" id="IPR029060">
    <property type="entry name" value="PIN-like_dom_sf"/>
</dbReference>
<evidence type="ECO:0000256" key="2">
    <source>
        <dbReference type="ARBA" id="ARBA00022722"/>
    </source>
</evidence>
<dbReference type="RefSeq" id="WP_197310322.1">
    <property type="nucleotide sequence ID" value="NZ_JADZLT010000042.1"/>
</dbReference>
<evidence type="ECO:0000313" key="7">
    <source>
        <dbReference type="EMBL" id="MBH0237221.1"/>
    </source>
</evidence>
<dbReference type="EC" id="3.1.-.-" evidence="5"/>
<organism evidence="7 8">
    <name type="scientific">Methylobrevis albus</name>
    <dbReference type="NCBI Taxonomy" id="2793297"/>
    <lineage>
        <taxon>Bacteria</taxon>
        <taxon>Pseudomonadati</taxon>
        <taxon>Pseudomonadota</taxon>
        <taxon>Alphaproteobacteria</taxon>
        <taxon>Hyphomicrobiales</taxon>
        <taxon>Pleomorphomonadaceae</taxon>
        <taxon>Methylobrevis</taxon>
    </lineage>
</organism>
<keyword evidence="2 5" id="KW-0540">Nuclease</keyword>
<keyword evidence="8" id="KW-1185">Reference proteome</keyword>
<dbReference type="GO" id="GO:0004540">
    <property type="term" value="F:RNA nuclease activity"/>
    <property type="evidence" value="ECO:0007669"/>
    <property type="project" value="InterPro"/>
</dbReference>
<dbReference type="GO" id="GO:0016787">
    <property type="term" value="F:hydrolase activity"/>
    <property type="evidence" value="ECO:0007669"/>
    <property type="project" value="UniProtKB-KW"/>
</dbReference>
<dbReference type="EMBL" id="JADZLT010000042">
    <property type="protein sequence ID" value="MBH0237221.1"/>
    <property type="molecule type" value="Genomic_DNA"/>
</dbReference>
<comment type="similarity">
    <text evidence="5">Belongs to the PINc/VapC protein family.</text>
</comment>
<dbReference type="GO" id="GO:0090729">
    <property type="term" value="F:toxin activity"/>
    <property type="evidence" value="ECO:0007669"/>
    <property type="project" value="UniProtKB-KW"/>
</dbReference>
<protein>
    <recommendedName>
        <fullName evidence="5">Ribonuclease VapC</fullName>
        <shortName evidence="5">RNase VapC</shortName>
        <ecNumber evidence="5">3.1.-.-</ecNumber>
    </recommendedName>
    <alternativeName>
        <fullName evidence="5">Toxin VapC</fullName>
    </alternativeName>
</protein>
<dbReference type="HAMAP" id="MF_00265">
    <property type="entry name" value="VapC_Nob1"/>
    <property type="match status" value="1"/>
</dbReference>
<evidence type="ECO:0000256" key="1">
    <source>
        <dbReference type="ARBA" id="ARBA00022649"/>
    </source>
</evidence>
<comment type="caution">
    <text evidence="7">The sequence shown here is derived from an EMBL/GenBank/DDBJ whole genome shotgun (WGS) entry which is preliminary data.</text>
</comment>
<dbReference type="PANTHER" id="PTHR39664">
    <property type="match status" value="1"/>
</dbReference>
<sequence>MIAVDTNVLLRIAVVDTPEQSERARRLFESAAATGTTVVVSPIVLVETVWALRKVFRQPQGLIAAFLEKVLRTPFIQIVDRDIVQTAVVDYTAGRADFADYLIAAYAERETVTAIYSFDADAIASRRFIAVP</sequence>
<evidence type="ECO:0000256" key="5">
    <source>
        <dbReference type="HAMAP-Rule" id="MF_00265"/>
    </source>
</evidence>
<comment type="cofactor">
    <cofactor evidence="5">
        <name>Mg(2+)</name>
        <dbReference type="ChEBI" id="CHEBI:18420"/>
    </cofactor>
</comment>
<dbReference type="GO" id="GO:0000287">
    <property type="term" value="F:magnesium ion binding"/>
    <property type="evidence" value="ECO:0007669"/>
    <property type="project" value="UniProtKB-UniRule"/>
</dbReference>
<evidence type="ECO:0000256" key="4">
    <source>
        <dbReference type="ARBA" id="ARBA00022801"/>
    </source>
</evidence>
<name>A0A931MYZ0_9HYPH</name>
<evidence type="ECO:0000259" key="6">
    <source>
        <dbReference type="Pfam" id="PF01850"/>
    </source>
</evidence>
<keyword evidence="5" id="KW-0800">Toxin</keyword>
<feature type="domain" description="PIN" evidence="6">
    <location>
        <begin position="2"/>
        <end position="121"/>
    </location>
</feature>
<feature type="binding site" evidence="5">
    <location>
        <position position="100"/>
    </location>
    <ligand>
        <name>Mg(2+)</name>
        <dbReference type="ChEBI" id="CHEBI:18420"/>
    </ligand>
</feature>
<dbReference type="Pfam" id="PF01850">
    <property type="entry name" value="PIN"/>
    <property type="match status" value="1"/>
</dbReference>
<dbReference type="Gene3D" id="3.40.50.1010">
    <property type="entry name" value="5'-nuclease"/>
    <property type="match status" value="1"/>
</dbReference>
<reference evidence="7" key="1">
    <citation type="submission" date="2020-12" db="EMBL/GenBank/DDBJ databases">
        <title>Methylobrevis albus sp. nov., isolated from fresh water lack sediment.</title>
        <authorList>
            <person name="Zou Q."/>
        </authorList>
    </citation>
    <scope>NUCLEOTIDE SEQUENCE</scope>
    <source>
        <strain evidence="7">L22</strain>
    </source>
</reference>
<proteinExistence type="inferred from homology"/>
<dbReference type="SUPFAM" id="SSF88723">
    <property type="entry name" value="PIN domain-like"/>
    <property type="match status" value="1"/>
</dbReference>
<dbReference type="InterPro" id="IPR022907">
    <property type="entry name" value="VapC_family"/>
</dbReference>
<keyword evidence="4 5" id="KW-0378">Hydrolase</keyword>
<evidence type="ECO:0000313" key="8">
    <source>
        <dbReference type="Proteomes" id="UP000631694"/>
    </source>
</evidence>
<accession>A0A931MYZ0</accession>
<gene>
    <name evidence="5" type="primary">vapC</name>
    <name evidence="7" type="ORF">I5731_05255</name>
</gene>
<feature type="binding site" evidence="5">
    <location>
        <position position="5"/>
    </location>
    <ligand>
        <name>Mg(2+)</name>
        <dbReference type="ChEBI" id="CHEBI:18420"/>
    </ligand>
</feature>
<keyword evidence="3 5" id="KW-0479">Metal-binding</keyword>
<dbReference type="Proteomes" id="UP000631694">
    <property type="component" value="Unassembled WGS sequence"/>
</dbReference>
<dbReference type="AlphaFoldDB" id="A0A931MYZ0"/>
<dbReference type="InterPro" id="IPR002716">
    <property type="entry name" value="PIN_dom"/>
</dbReference>
<evidence type="ECO:0000256" key="3">
    <source>
        <dbReference type="ARBA" id="ARBA00022723"/>
    </source>
</evidence>
<dbReference type="CDD" id="cd18683">
    <property type="entry name" value="PIN_VapC-like"/>
    <property type="match status" value="1"/>
</dbReference>
<comment type="function">
    <text evidence="5">Toxic component of a toxin-antitoxin (TA) system. An RNase.</text>
</comment>